<organism evidence="13">
    <name type="scientific">Ignisphaera aggregans</name>
    <dbReference type="NCBI Taxonomy" id="334771"/>
    <lineage>
        <taxon>Archaea</taxon>
        <taxon>Thermoproteota</taxon>
        <taxon>Thermoprotei</taxon>
        <taxon>Desulfurococcales</taxon>
        <taxon>Desulfurococcaceae</taxon>
        <taxon>Ignisphaera</taxon>
    </lineage>
</organism>
<evidence type="ECO:0000256" key="10">
    <source>
        <dbReference type="ARBA" id="ARBA00047899"/>
    </source>
</evidence>
<dbReference type="AlphaFoldDB" id="A0A7C4D404"/>
<keyword evidence="6" id="KW-0547">Nucleotide-binding</keyword>
<protein>
    <recommendedName>
        <fullName evidence="2">non-specific serine/threonine protein kinase</fullName>
        <ecNumber evidence="2">2.7.11.1</ecNumber>
    </recommendedName>
</protein>
<dbReference type="Pfam" id="PF01163">
    <property type="entry name" value="RIO1"/>
    <property type="match status" value="1"/>
</dbReference>
<reference evidence="13" key="1">
    <citation type="journal article" date="2020" name="mSystems">
        <title>Genome- and Community-Level Interaction Insights into Carbon Utilization and Element Cycling Functions of Hydrothermarchaeota in Hydrothermal Sediment.</title>
        <authorList>
            <person name="Zhou Z."/>
            <person name="Liu Y."/>
            <person name="Xu W."/>
            <person name="Pan J."/>
            <person name="Luo Z.H."/>
            <person name="Li M."/>
        </authorList>
    </citation>
    <scope>NUCLEOTIDE SEQUENCE [LARGE SCALE GENOMIC DNA]</scope>
    <source>
        <strain evidence="13">SpSt-658</strain>
    </source>
</reference>
<dbReference type="InterPro" id="IPR051272">
    <property type="entry name" value="RIO-type_Ser/Thr_kinase"/>
</dbReference>
<accession>A0A7C4D404</accession>
<evidence type="ECO:0000256" key="4">
    <source>
        <dbReference type="ARBA" id="ARBA00022679"/>
    </source>
</evidence>
<dbReference type="Gene3D" id="3.30.200.20">
    <property type="entry name" value="Phosphorylase Kinase, domain 1"/>
    <property type="match status" value="1"/>
</dbReference>
<feature type="domain" description="Protein kinase" evidence="12">
    <location>
        <begin position="49"/>
        <end position="270"/>
    </location>
</feature>
<evidence type="ECO:0000256" key="11">
    <source>
        <dbReference type="ARBA" id="ARBA00048679"/>
    </source>
</evidence>
<dbReference type="InterPro" id="IPR000719">
    <property type="entry name" value="Prot_kinase_dom"/>
</dbReference>
<evidence type="ECO:0000256" key="5">
    <source>
        <dbReference type="ARBA" id="ARBA00022723"/>
    </source>
</evidence>
<comment type="similarity">
    <text evidence="1">Belongs to the protein kinase superfamily. RIO-type Ser/Thr kinase family.</text>
</comment>
<evidence type="ECO:0000313" key="13">
    <source>
        <dbReference type="EMBL" id="HGM07303.1"/>
    </source>
</evidence>
<sequence length="270" mass="31585">MDSEVDREIRKEIREPRLKDKDLFEVVEEVFDRRTILAILDLRKKKCIKTLKGVVATGKEARVYWAKGFDGSDLAVKIYLTATAEFRKGIWKYIHGDPRYEWVASLPSHKLMAIWARKEFANLKRMYSVGINVPEPLCVNKNVLVMRFIGENGVRAPLLKELYEDDELGEEIAKKIFNKVVYFIYKLYWEARLVHGDMSEYNIMVFMGEPYIIDVSQAVKVDHPNAIQFLYRDIHNIVRFFSNEVGIEVPPAKDILELIIEKKLNQDQLQ</sequence>
<evidence type="ECO:0000259" key="12">
    <source>
        <dbReference type="PROSITE" id="PS50011"/>
    </source>
</evidence>
<dbReference type="InterPro" id="IPR018934">
    <property type="entry name" value="RIO_dom"/>
</dbReference>
<evidence type="ECO:0000256" key="3">
    <source>
        <dbReference type="ARBA" id="ARBA00022527"/>
    </source>
</evidence>
<dbReference type="PANTHER" id="PTHR45723">
    <property type="entry name" value="SERINE/THREONINE-PROTEIN KINASE RIO1"/>
    <property type="match status" value="1"/>
</dbReference>
<dbReference type="CDD" id="cd05145">
    <property type="entry name" value="RIO1_like"/>
    <property type="match status" value="1"/>
</dbReference>
<dbReference type="GO" id="GO:0046872">
    <property type="term" value="F:metal ion binding"/>
    <property type="evidence" value="ECO:0007669"/>
    <property type="project" value="UniProtKB-KW"/>
</dbReference>
<keyword evidence="4" id="KW-0808">Transferase</keyword>
<dbReference type="GO" id="GO:0005524">
    <property type="term" value="F:ATP binding"/>
    <property type="evidence" value="ECO:0007669"/>
    <property type="project" value="UniProtKB-KW"/>
</dbReference>
<dbReference type="Gene3D" id="1.10.510.10">
    <property type="entry name" value="Transferase(Phosphotransferase) domain 1"/>
    <property type="match status" value="1"/>
</dbReference>
<gene>
    <name evidence="13" type="ORF">ENU31_02700</name>
</gene>
<dbReference type="EMBL" id="DTCA01000086">
    <property type="protein sequence ID" value="HGM07303.1"/>
    <property type="molecule type" value="Genomic_DNA"/>
</dbReference>
<evidence type="ECO:0000256" key="1">
    <source>
        <dbReference type="ARBA" id="ARBA00009196"/>
    </source>
</evidence>
<keyword evidence="3" id="KW-0723">Serine/threonine-protein kinase</keyword>
<dbReference type="EC" id="2.7.11.1" evidence="2"/>
<keyword evidence="5" id="KW-0479">Metal-binding</keyword>
<comment type="caution">
    <text evidence="13">The sequence shown here is derived from an EMBL/GenBank/DDBJ whole genome shotgun (WGS) entry which is preliminary data.</text>
</comment>
<dbReference type="PROSITE" id="PS50011">
    <property type="entry name" value="PROTEIN_KINASE_DOM"/>
    <property type="match status" value="1"/>
</dbReference>
<comment type="catalytic activity">
    <reaction evidence="11">
        <text>L-seryl-[protein] + ATP = O-phospho-L-seryl-[protein] + ADP + H(+)</text>
        <dbReference type="Rhea" id="RHEA:17989"/>
        <dbReference type="Rhea" id="RHEA-COMP:9863"/>
        <dbReference type="Rhea" id="RHEA-COMP:11604"/>
        <dbReference type="ChEBI" id="CHEBI:15378"/>
        <dbReference type="ChEBI" id="CHEBI:29999"/>
        <dbReference type="ChEBI" id="CHEBI:30616"/>
        <dbReference type="ChEBI" id="CHEBI:83421"/>
        <dbReference type="ChEBI" id="CHEBI:456216"/>
        <dbReference type="EC" id="2.7.11.1"/>
    </reaction>
</comment>
<dbReference type="InterPro" id="IPR011009">
    <property type="entry name" value="Kinase-like_dom_sf"/>
</dbReference>
<evidence type="ECO:0000256" key="7">
    <source>
        <dbReference type="ARBA" id="ARBA00022777"/>
    </source>
</evidence>
<evidence type="ECO:0000256" key="8">
    <source>
        <dbReference type="ARBA" id="ARBA00022840"/>
    </source>
</evidence>
<dbReference type="SUPFAM" id="SSF56112">
    <property type="entry name" value="Protein kinase-like (PK-like)"/>
    <property type="match status" value="1"/>
</dbReference>
<dbReference type="SMART" id="SM00090">
    <property type="entry name" value="RIO"/>
    <property type="match status" value="1"/>
</dbReference>
<evidence type="ECO:0000256" key="6">
    <source>
        <dbReference type="ARBA" id="ARBA00022741"/>
    </source>
</evidence>
<proteinExistence type="inferred from homology"/>
<name>A0A7C4D404_9CREN</name>
<evidence type="ECO:0000256" key="9">
    <source>
        <dbReference type="ARBA" id="ARBA00022842"/>
    </source>
</evidence>
<keyword evidence="7 13" id="KW-0418">Kinase</keyword>
<comment type="catalytic activity">
    <reaction evidence="10">
        <text>L-threonyl-[protein] + ATP = O-phospho-L-threonyl-[protein] + ADP + H(+)</text>
        <dbReference type="Rhea" id="RHEA:46608"/>
        <dbReference type="Rhea" id="RHEA-COMP:11060"/>
        <dbReference type="Rhea" id="RHEA-COMP:11605"/>
        <dbReference type="ChEBI" id="CHEBI:15378"/>
        <dbReference type="ChEBI" id="CHEBI:30013"/>
        <dbReference type="ChEBI" id="CHEBI:30616"/>
        <dbReference type="ChEBI" id="CHEBI:61977"/>
        <dbReference type="ChEBI" id="CHEBI:456216"/>
        <dbReference type="EC" id="2.7.11.1"/>
    </reaction>
</comment>
<keyword evidence="8" id="KW-0067">ATP-binding</keyword>
<dbReference type="GO" id="GO:0004674">
    <property type="term" value="F:protein serine/threonine kinase activity"/>
    <property type="evidence" value="ECO:0007669"/>
    <property type="project" value="UniProtKB-KW"/>
</dbReference>
<dbReference type="InterPro" id="IPR000687">
    <property type="entry name" value="RIO_kinase"/>
</dbReference>
<keyword evidence="9" id="KW-0460">Magnesium</keyword>
<evidence type="ECO:0000256" key="2">
    <source>
        <dbReference type="ARBA" id="ARBA00012513"/>
    </source>
</evidence>